<dbReference type="OrthoDB" id="9796999at2"/>
<dbReference type="EMBL" id="FNZH01000003">
    <property type="protein sequence ID" value="SEJ34722.1"/>
    <property type="molecule type" value="Genomic_DNA"/>
</dbReference>
<gene>
    <name evidence="1" type="ORF">SAMN05192553_103380</name>
</gene>
<evidence type="ECO:0000313" key="1">
    <source>
        <dbReference type="EMBL" id="SEJ34722.1"/>
    </source>
</evidence>
<name>A0A1H6YBZ4_9BACT</name>
<dbReference type="Proteomes" id="UP000199403">
    <property type="component" value="Unassembled WGS sequence"/>
</dbReference>
<organism evidence="1 2">
    <name type="scientific">Cyclobacterium xiamenense</name>
    <dbReference type="NCBI Taxonomy" id="1297121"/>
    <lineage>
        <taxon>Bacteria</taxon>
        <taxon>Pseudomonadati</taxon>
        <taxon>Bacteroidota</taxon>
        <taxon>Cytophagia</taxon>
        <taxon>Cytophagales</taxon>
        <taxon>Cyclobacteriaceae</taxon>
        <taxon>Cyclobacterium</taxon>
    </lineage>
</organism>
<reference evidence="2" key="1">
    <citation type="submission" date="2016-10" db="EMBL/GenBank/DDBJ databases">
        <authorList>
            <person name="Varghese N."/>
            <person name="Submissions S."/>
        </authorList>
    </citation>
    <scope>NUCLEOTIDE SEQUENCE [LARGE SCALE GENOMIC DNA]</scope>
    <source>
        <strain evidence="2">IBRC-M 10761</strain>
    </source>
</reference>
<dbReference type="Pfam" id="PF13376">
    <property type="entry name" value="OmdA"/>
    <property type="match status" value="1"/>
</dbReference>
<proteinExistence type="predicted"/>
<accession>A0A1H6YBZ4</accession>
<dbReference type="RefSeq" id="WP_092173810.1">
    <property type="nucleotide sequence ID" value="NZ_FNZH01000003.1"/>
</dbReference>
<protein>
    <submittedName>
        <fullName evidence="1">Uncharacterized conserved protein YdeI, YjbR/CyaY-like superfamily, DUF1801 family</fullName>
    </submittedName>
</protein>
<sequence>MIKTENFEKLEVSSAEELRSWLMQHHGQQESIWLVTWKKSDPQRYVSREEVLDELLCFGWIDGIRRKLDEQRTMQLIAKRKAEHWAATYKERAARLIAAGNMHESGLKAIERSIANGLWDFMEDVDQLMVPKDLSDALATYLGAAAFFDAISPSSKRFVLRWLKMARTEKTRRKRIEQLAQLAARGEKLPGS</sequence>
<dbReference type="STRING" id="1416801.SAMN05192553_103380"/>
<keyword evidence="2" id="KW-1185">Reference proteome</keyword>
<dbReference type="AlphaFoldDB" id="A0A1H6YBZ4"/>
<evidence type="ECO:0000313" key="2">
    <source>
        <dbReference type="Proteomes" id="UP000199403"/>
    </source>
</evidence>